<dbReference type="InterPro" id="IPR013320">
    <property type="entry name" value="ConA-like_dom_sf"/>
</dbReference>
<dbReference type="SUPFAM" id="SSF49899">
    <property type="entry name" value="Concanavalin A-like lectins/glucanases"/>
    <property type="match status" value="1"/>
</dbReference>
<dbReference type="PANTHER" id="PTHR23282">
    <property type="entry name" value="APICAL ENDOSOMAL GLYCOPROTEIN PRECURSOR"/>
    <property type="match status" value="1"/>
</dbReference>
<dbReference type="PANTHER" id="PTHR23282:SF101">
    <property type="entry name" value="MAM DOMAIN-CONTAINING PROTEIN"/>
    <property type="match status" value="1"/>
</dbReference>
<evidence type="ECO:0000256" key="1">
    <source>
        <dbReference type="SAM" id="MobiDB-lite"/>
    </source>
</evidence>
<dbReference type="InterPro" id="IPR000998">
    <property type="entry name" value="MAM_dom"/>
</dbReference>
<dbReference type="Gene3D" id="2.60.120.200">
    <property type="match status" value="2"/>
</dbReference>
<dbReference type="Pfam" id="PF00629">
    <property type="entry name" value="MAM"/>
    <property type="match status" value="1"/>
</dbReference>
<reference evidence="3 4" key="1">
    <citation type="journal article" date="2020" name="Cell">
        <title>Large-Scale Comparative Analyses of Tick Genomes Elucidate Their Genetic Diversity and Vector Capacities.</title>
        <authorList>
            <consortium name="Tick Genome and Microbiome Consortium (TIGMIC)"/>
            <person name="Jia N."/>
            <person name="Wang J."/>
            <person name="Shi W."/>
            <person name="Du L."/>
            <person name="Sun Y."/>
            <person name="Zhan W."/>
            <person name="Jiang J.F."/>
            <person name="Wang Q."/>
            <person name="Zhang B."/>
            <person name="Ji P."/>
            <person name="Bell-Sakyi L."/>
            <person name="Cui X.M."/>
            <person name="Yuan T.T."/>
            <person name="Jiang B.G."/>
            <person name="Yang W.F."/>
            <person name="Lam T.T."/>
            <person name="Chang Q.C."/>
            <person name="Ding S.J."/>
            <person name="Wang X.J."/>
            <person name="Zhu J.G."/>
            <person name="Ruan X.D."/>
            <person name="Zhao L."/>
            <person name="Wei J.T."/>
            <person name="Ye R.Z."/>
            <person name="Que T.C."/>
            <person name="Du C.H."/>
            <person name="Zhou Y.H."/>
            <person name="Cheng J.X."/>
            <person name="Dai P.F."/>
            <person name="Guo W.B."/>
            <person name="Han X.H."/>
            <person name="Huang E.J."/>
            <person name="Li L.F."/>
            <person name="Wei W."/>
            <person name="Gao Y.C."/>
            <person name="Liu J.Z."/>
            <person name="Shao H.Z."/>
            <person name="Wang X."/>
            <person name="Wang C.C."/>
            <person name="Yang T.C."/>
            <person name="Huo Q.B."/>
            <person name="Li W."/>
            <person name="Chen H.Y."/>
            <person name="Chen S.E."/>
            <person name="Zhou L.G."/>
            <person name="Ni X.B."/>
            <person name="Tian J.H."/>
            <person name="Sheng Y."/>
            <person name="Liu T."/>
            <person name="Pan Y.S."/>
            <person name="Xia L.Y."/>
            <person name="Li J."/>
            <person name="Zhao F."/>
            <person name="Cao W.C."/>
        </authorList>
    </citation>
    <scope>NUCLEOTIDE SEQUENCE [LARGE SCALE GENOMIC DNA]</scope>
    <source>
        <strain evidence="3">HaeL-2018</strain>
    </source>
</reference>
<comment type="caution">
    <text evidence="3">The sequence shown here is derived from an EMBL/GenBank/DDBJ whole genome shotgun (WGS) entry which is preliminary data.</text>
</comment>
<dbReference type="EMBL" id="JABSTR010000004">
    <property type="protein sequence ID" value="KAH9366864.1"/>
    <property type="molecule type" value="Genomic_DNA"/>
</dbReference>
<dbReference type="InterPro" id="IPR051560">
    <property type="entry name" value="MAM_domain-containing"/>
</dbReference>
<dbReference type="OrthoDB" id="409956at2759"/>
<feature type="compositionally biased region" description="Low complexity" evidence="1">
    <location>
        <begin position="88"/>
        <end position="123"/>
    </location>
</feature>
<proteinExistence type="predicted"/>
<keyword evidence="4" id="KW-1185">Reference proteome</keyword>
<dbReference type="OMA" id="VENFCEC"/>
<dbReference type="PROSITE" id="PS50060">
    <property type="entry name" value="MAM_2"/>
    <property type="match status" value="1"/>
</dbReference>
<evidence type="ECO:0000313" key="3">
    <source>
        <dbReference type="EMBL" id="KAH9366864.1"/>
    </source>
</evidence>
<feature type="domain" description="MAM" evidence="2">
    <location>
        <begin position="18"/>
        <end position="288"/>
    </location>
</feature>
<organism evidence="3 4">
    <name type="scientific">Haemaphysalis longicornis</name>
    <name type="common">Bush tick</name>
    <dbReference type="NCBI Taxonomy" id="44386"/>
    <lineage>
        <taxon>Eukaryota</taxon>
        <taxon>Metazoa</taxon>
        <taxon>Ecdysozoa</taxon>
        <taxon>Arthropoda</taxon>
        <taxon>Chelicerata</taxon>
        <taxon>Arachnida</taxon>
        <taxon>Acari</taxon>
        <taxon>Parasitiformes</taxon>
        <taxon>Ixodida</taxon>
        <taxon>Ixodoidea</taxon>
        <taxon>Ixodidae</taxon>
        <taxon>Haemaphysalinae</taxon>
        <taxon>Haemaphysalis</taxon>
    </lineage>
</organism>
<evidence type="ECO:0000259" key="2">
    <source>
        <dbReference type="PROSITE" id="PS50060"/>
    </source>
</evidence>
<feature type="region of interest" description="Disordered" evidence="1">
    <location>
        <begin position="85"/>
        <end position="123"/>
    </location>
</feature>
<accession>A0A9J6FWV8</accession>
<dbReference type="AlphaFoldDB" id="A0A9J6FWV8"/>
<dbReference type="VEuPathDB" id="VectorBase:HLOH_041731"/>
<evidence type="ECO:0000313" key="4">
    <source>
        <dbReference type="Proteomes" id="UP000821853"/>
    </source>
</evidence>
<protein>
    <recommendedName>
        <fullName evidence="2">MAM domain-containing protein</fullName>
    </recommendedName>
</protein>
<name>A0A9J6FWV8_HAELO</name>
<dbReference type="Proteomes" id="UP000821853">
    <property type="component" value="Chromosome 2"/>
</dbReference>
<sequence>MNGLTEITFAAEFIAKPEPCDFGQAEELSICDWTNYFNATPKMAWKAGKGDTALWLGGPRTDHTLNTGEGGYIFFETSYHERPGPSIASGAPADTSAAAGASDGAVAAGGTAETPAPTATTRMPAPRHYQYESVVLATRNITPTVVLYRLLARVAQTVAIASPINKVENFCECKALFSLLWPLQRSPGPQGFCVSFFYALEGLSVDRLKVVIMDAETQENITVWESQDNYDGRWTKGEVAYTYGDIHQVWFEAVPKGRGDPARKFRGYIALDDILFDRMEEAGDNCLGMCRKMIMFTHFFAMI</sequence>
<gene>
    <name evidence="3" type="ORF">HPB48_014516</name>
</gene>
<dbReference type="GO" id="GO:0016020">
    <property type="term" value="C:membrane"/>
    <property type="evidence" value="ECO:0007669"/>
    <property type="project" value="InterPro"/>
</dbReference>